<gene>
    <name evidence="6" type="ORF">OU5_6072</name>
</gene>
<dbReference type="PANTHER" id="PTHR30419">
    <property type="entry name" value="HTH-TYPE TRANSCRIPTIONAL REGULATOR YBHD"/>
    <property type="match status" value="1"/>
</dbReference>
<dbReference type="InterPro" id="IPR000847">
    <property type="entry name" value="LysR_HTH_N"/>
</dbReference>
<dbReference type="InterPro" id="IPR005119">
    <property type="entry name" value="LysR_subst-bd"/>
</dbReference>
<evidence type="ECO:0000256" key="1">
    <source>
        <dbReference type="ARBA" id="ARBA00009437"/>
    </source>
</evidence>
<organism evidence="6 7">
    <name type="scientific">Pseudomonas mandelii JR-1</name>
    <dbReference type="NCBI Taxonomy" id="1147786"/>
    <lineage>
        <taxon>Bacteria</taxon>
        <taxon>Pseudomonadati</taxon>
        <taxon>Pseudomonadota</taxon>
        <taxon>Gammaproteobacteria</taxon>
        <taxon>Pseudomonadales</taxon>
        <taxon>Pseudomonadaceae</taxon>
        <taxon>Pseudomonas</taxon>
    </lineage>
</organism>
<dbReference type="GO" id="GO:0003677">
    <property type="term" value="F:DNA binding"/>
    <property type="evidence" value="ECO:0007669"/>
    <property type="project" value="UniProtKB-KW"/>
</dbReference>
<comment type="similarity">
    <text evidence="1">Belongs to the LysR transcriptional regulatory family.</text>
</comment>
<evidence type="ECO:0000256" key="4">
    <source>
        <dbReference type="ARBA" id="ARBA00023163"/>
    </source>
</evidence>
<accession>A0A024EKL5</accession>
<dbReference type="PANTHER" id="PTHR30419:SF8">
    <property type="entry name" value="NITROGEN ASSIMILATION TRANSCRIPTIONAL ACTIVATOR-RELATED"/>
    <property type="match status" value="1"/>
</dbReference>
<protein>
    <submittedName>
        <fullName evidence="6">LysR family transcriptional regulator</fullName>
    </submittedName>
</protein>
<dbReference type="AlphaFoldDB" id="A0A024EKL5"/>
<dbReference type="EMBL" id="CP005960">
    <property type="protein sequence ID" value="AHZ73151.1"/>
    <property type="molecule type" value="Genomic_DNA"/>
</dbReference>
<keyword evidence="2" id="KW-0805">Transcription regulation</keyword>
<dbReference type="Gene3D" id="3.40.190.10">
    <property type="entry name" value="Periplasmic binding protein-like II"/>
    <property type="match status" value="2"/>
</dbReference>
<dbReference type="InterPro" id="IPR036390">
    <property type="entry name" value="WH_DNA-bd_sf"/>
</dbReference>
<proteinExistence type="inferred from homology"/>
<dbReference type="KEGG" id="pman:OU5_6072"/>
<keyword evidence="4" id="KW-0804">Transcription</keyword>
<dbReference type="Proteomes" id="UP000026913">
    <property type="component" value="Chromosome"/>
</dbReference>
<evidence type="ECO:0000313" key="6">
    <source>
        <dbReference type="EMBL" id="AHZ73151.1"/>
    </source>
</evidence>
<dbReference type="PRINTS" id="PR00039">
    <property type="entry name" value="HTHLYSR"/>
</dbReference>
<dbReference type="Pfam" id="PF00126">
    <property type="entry name" value="HTH_1"/>
    <property type="match status" value="1"/>
</dbReference>
<evidence type="ECO:0000256" key="2">
    <source>
        <dbReference type="ARBA" id="ARBA00023015"/>
    </source>
</evidence>
<name>A0A024EKL5_9PSED</name>
<dbReference type="Gene3D" id="1.10.10.10">
    <property type="entry name" value="Winged helix-like DNA-binding domain superfamily/Winged helix DNA-binding domain"/>
    <property type="match status" value="1"/>
</dbReference>
<dbReference type="SUPFAM" id="SSF53850">
    <property type="entry name" value="Periplasmic binding protein-like II"/>
    <property type="match status" value="1"/>
</dbReference>
<dbReference type="GeneID" id="46432014"/>
<reference evidence="6 7" key="1">
    <citation type="journal article" date="2012" name="J. Bacteriol.">
        <title>Genome sequence of cold-adapted Pseudomonas mandelii strain JR-1.</title>
        <authorList>
            <person name="Jang S.H."/>
            <person name="Kim J."/>
            <person name="Kim J."/>
            <person name="Hong S."/>
            <person name="Lee C."/>
        </authorList>
    </citation>
    <scope>NUCLEOTIDE SEQUENCE [LARGE SCALE GENOMIC DNA]</scope>
    <source>
        <strain evidence="6 7">JR-1</strain>
    </source>
</reference>
<evidence type="ECO:0000259" key="5">
    <source>
        <dbReference type="PROSITE" id="PS50931"/>
    </source>
</evidence>
<keyword evidence="3" id="KW-0238">DNA-binding</keyword>
<dbReference type="Pfam" id="PF03466">
    <property type="entry name" value="LysR_substrate"/>
    <property type="match status" value="1"/>
</dbReference>
<sequence length="304" mass="33480">MAINFDLNDLQAFRAVVEQGSFRKAADTVRISQPALSRRIEKLEDALGVRLFERTTRKVSLTQAGRGFMPSVERLLDDLDVALLGISEVASTRLGHVTVACVPSAAYYFMPRVIAHYHRQFPRIKVKVLDSSAHDVLSAVVNGEADFGLSFMGALEAEVEFEPLVQESYVVACRRDHPLAGRSSVTWDEFYQQDYISLDKTSGNRFLLDQALTGIVPQRPSICETRHVTTMIGLVEAGLGVAAVPSMAMPAADHPILTRVPLTDPQVMRSVGLIKRRGRTLTPAALELERLVVEMKVQPPVLSG</sequence>
<dbReference type="InterPro" id="IPR036388">
    <property type="entry name" value="WH-like_DNA-bd_sf"/>
</dbReference>
<dbReference type="SUPFAM" id="SSF46785">
    <property type="entry name" value="Winged helix' DNA-binding domain"/>
    <property type="match status" value="1"/>
</dbReference>
<dbReference type="GO" id="GO:0005829">
    <property type="term" value="C:cytosol"/>
    <property type="evidence" value="ECO:0007669"/>
    <property type="project" value="TreeGrafter"/>
</dbReference>
<feature type="domain" description="HTH lysR-type" evidence="5">
    <location>
        <begin position="5"/>
        <end position="62"/>
    </location>
</feature>
<evidence type="ECO:0000313" key="7">
    <source>
        <dbReference type="Proteomes" id="UP000026913"/>
    </source>
</evidence>
<dbReference type="InterPro" id="IPR050950">
    <property type="entry name" value="HTH-type_LysR_regulators"/>
</dbReference>
<dbReference type="HOGENOM" id="CLU_039613_6_0_6"/>
<dbReference type="PROSITE" id="PS50931">
    <property type="entry name" value="HTH_LYSR"/>
    <property type="match status" value="1"/>
</dbReference>
<evidence type="ECO:0000256" key="3">
    <source>
        <dbReference type="ARBA" id="ARBA00023125"/>
    </source>
</evidence>
<dbReference type="CDD" id="cd08440">
    <property type="entry name" value="PBP2_LTTR_like_4"/>
    <property type="match status" value="1"/>
</dbReference>
<dbReference type="RefSeq" id="WP_010455202.1">
    <property type="nucleotide sequence ID" value="NZ_CP005960.1"/>
</dbReference>
<dbReference type="FunFam" id="1.10.10.10:FF:000001">
    <property type="entry name" value="LysR family transcriptional regulator"/>
    <property type="match status" value="1"/>
</dbReference>
<dbReference type="GO" id="GO:0003700">
    <property type="term" value="F:DNA-binding transcription factor activity"/>
    <property type="evidence" value="ECO:0007669"/>
    <property type="project" value="InterPro"/>
</dbReference>
<dbReference type="OrthoDB" id="8437302at2"/>